<comment type="caution">
    <text evidence="1">The sequence shown here is derived from an EMBL/GenBank/DDBJ whole genome shotgun (WGS) entry which is preliminary data.</text>
</comment>
<evidence type="ECO:0000313" key="2">
    <source>
        <dbReference type="Proteomes" id="UP000660262"/>
    </source>
</evidence>
<dbReference type="EMBL" id="BNJQ01000001">
    <property type="protein sequence ID" value="GHP01728.1"/>
    <property type="molecule type" value="Genomic_DNA"/>
</dbReference>
<accession>A0A830H532</accession>
<dbReference type="Proteomes" id="UP000660262">
    <property type="component" value="Unassembled WGS sequence"/>
</dbReference>
<sequence length="153" mass="15510">MTSNAHGEHAAKREYRALPADAADFHASLTTLVADRVTVSNVGGKRVANVKSVQPRVRAAAAATGAAAAAAAGTHGAARTLFALPDGTLCNARGAEVAGATESEQAKAWRVTRGDAASAVGPARLRALQTATELVGAADSAEAAERERRWGAL</sequence>
<keyword evidence="2" id="KW-1185">Reference proteome</keyword>
<proteinExistence type="predicted"/>
<dbReference type="AlphaFoldDB" id="A0A830H532"/>
<organism evidence="1 2">
    <name type="scientific">Pycnococcus provasolii</name>
    <dbReference type="NCBI Taxonomy" id="41880"/>
    <lineage>
        <taxon>Eukaryota</taxon>
        <taxon>Viridiplantae</taxon>
        <taxon>Chlorophyta</taxon>
        <taxon>Pseudoscourfieldiophyceae</taxon>
        <taxon>Pseudoscourfieldiales</taxon>
        <taxon>Pycnococcaceae</taxon>
        <taxon>Pycnococcus</taxon>
    </lineage>
</organism>
<name>A0A830H532_9CHLO</name>
<protein>
    <submittedName>
        <fullName evidence="1">Uncharacterized protein</fullName>
    </submittedName>
</protein>
<reference evidence="1" key="1">
    <citation type="submission" date="2020-10" db="EMBL/GenBank/DDBJ databases">
        <title>Unveiling of a novel bifunctional photoreceptor, Dualchrome1, isolated from a cosmopolitan green alga.</title>
        <authorList>
            <person name="Suzuki S."/>
            <person name="Kawachi M."/>
        </authorList>
    </citation>
    <scope>NUCLEOTIDE SEQUENCE</scope>
    <source>
        <strain evidence="1">NIES 2893</strain>
    </source>
</reference>
<evidence type="ECO:0000313" key="1">
    <source>
        <dbReference type="EMBL" id="GHP01728.1"/>
    </source>
</evidence>
<gene>
    <name evidence="1" type="ORF">PPROV_000048500</name>
</gene>